<proteinExistence type="predicted"/>
<reference evidence="2 3" key="1">
    <citation type="submission" date="2023-08" db="EMBL/GenBank/DDBJ databases">
        <title>Black Yeasts Isolated from many extreme environments.</title>
        <authorList>
            <person name="Coleine C."/>
            <person name="Stajich J.E."/>
            <person name="Selbmann L."/>
        </authorList>
    </citation>
    <scope>NUCLEOTIDE SEQUENCE [LARGE SCALE GENOMIC DNA]</scope>
    <source>
        <strain evidence="2 3">CCFEE 5885</strain>
    </source>
</reference>
<dbReference type="SUPFAM" id="SSF103473">
    <property type="entry name" value="MFS general substrate transporter"/>
    <property type="match status" value="1"/>
</dbReference>
<dbReference type="PANTHER" id="PTHR11360">
    <property type="entry name" value="MONOCARBOXYLATE TRANSPORTER"/>
    <property type="match status" value="1"/>
</dbReference>
<feature type="transmembrane region" description="Helical" evidence="1">
    <location>
        <begin position="270"/>
        <end position="293"/>
    </location>
</feature>
<comment type="caution">
    <text evidence="2">The sequence shown here is derived from an EMBL/GenBank/DDBJ whole genome shotgun (WGS) entry which is preliminary data.</text>
</comment>
<name>A0ABR0KP55_9EURO</name>
<feature type="transmembrane region" description="Helical" evidence="1">
    <location>
        <begin position="336"/>
        <end position="355"/>
    </location>
</feature>
<evidence type="ECO:0000313" key="2">
    <source>
        <dbReference type="EMBL" id="KAK5100744.1"/>
    </source>
</evidence>
<organism evidence="2 3">
    <name type="scientific">Lithohypha guttulata</name>
    <dbReference type="NCBI Taxonomy" id="1690604"/>
    <lineage>
        <taxon>Eukaryota</taxon>
        <taxon>Fungi</taxon>
        <taxon>Dikarya</taxon>
        <taxon>Ascomycota</taxon>
        <taxon>Pezizomycotina</taxon>
        <taxon>Eurotiomycetes</taxon>
        <taxon>Chaetothyriomycetidae</taxon>
        <taxon>Chaetothyriales</taxon>
        <taxon>Trichomeriaceae</taxon>
        <taxon>Lithohypha</taxon>
    </lineage>
</organism>
<dbReference type="Gene3D" id="1.20.1250.20">
    <property type="entry name" value="MFS general substrate transporter like domains"/>
    <property type="match status" value="2"/>
</dbReference>
<evidence type="ECO:0000313" key="3">
    <source>
        <dbReference type="Proteomes" id="UP001345013"/>
    </source>
</evidence>
<feature type="transmembrane region" description="Helical" evidence="1">
    <location>
        <begin position="439"/>
        <end position="463"/>
    </location>
</feature>
<keyword evidence="1" id="KW-0472">Membrane</keyword>
<accession>A0ABR0KP55</accession>
<protein>
    <recommendedName>
        <fullName evidence="4">Major facilitator superfamily (MFS) profile domain-containing protein</fullName>
    </recommendedName>
</protein>
<feature type="transmembrane region" description="Helical" evidence="1">
    <location>
        <begin position="172"/>
        <end position="192"/>
    </location>
</feature>
<keyword evidence="1" id="KW-0812">Transmembrane</keyword>
<feature type="transmembrane region" description="Helical" evidence="1">
    <location>
        <begin position="361"/>
        <end position="383"/>
    </location>
</feature>
<dbReference type="Proteomes" id="UP001345013">
    <property type="component" value="Unassembled WGS sequence"/>
</dbReference>
<gene>
    <name evidence="2" type="ORF">LTR24_000890</name>
</gene>
<sequence>MDQHALPEIRLRPLAADQAIASLDTLNSQSASEAHHDKQELRTSAPIVVVAASENLQHRCLPAQDTSSTAYRVLVAAILSGSILLGLPLAYGVFQDHYSKHFPTSSIAQWIGVLSSGLAFLFAPAIAYCLFCKSLGGLVVTQGLLYGVGTALVDIPLLSLLNTWFLKRRGVAYGLLFAGADLMGIAYTFLLAHLLPAYGFKITMAVLVAITFCFGGLPILFLKVRQHDFNIPSSRKCSTSSADDSSSIISQLQSTKTAQHPNKRYYQRPIYYIFTIANVLQALAFYLPFIYLPSFTTGLGHSVDWSAFVLSAANLAQVFGEVGFGQLSDQFHVKYLVLLSTTVASISAFVLWGLFAAKSIAALLVFAFMFGCFGSGFLALWARMGTLFGERDAQMVFSTLCTGRGIGSIVSGPISSVLLSHSGRIISKVDFGAGKYAGVVLFVGACMASSAFVGVLGVLALSWEARGNHLKKKLNSEAGSTLSSEK</sequence>
<dbReference type="EMBL" id="JAVRRG010000006">
    <property type="protein sequence ID" value="KAK5100744.1"/>
    <property type="molecule type" value="Genomic_DNA"/>
</dbReference>
<dbReference type="InterPro" id="IPR050327">
    <property type="entry name" value="Proton-linked_MCT"/>
</dbReference>
<feature type="transmembrane region" description="Helical" evidence="1">
    <location>
        <begin position="106"/>
        <end position="131"/>
    </location>
</feature>
<evidence type="ECO:0008006" key="4">
    <source>
        <dbReference type="Google" id="ProtNLM"/>
    </source>
</evidence>
<keyword evidence="3" id="KW-1185">Reference proteome</keyword>
<dbReference type="InterPro" id="IPR036259">
    <property type="entry name" value="MFS_trans_sf"/>
</dbReference>
<feature type="transmembrane region" description="Helical" evidence="1">
    <location>
        <begin position="198"/>
        <end position="222"/>
    </location>
</feature>
<dbReference type="PANTHER" id="PTHR11360:SF287">
    <property type="entry name" value="MFS MONOCARBOXYLATE TRANSPORTER"/>
    <property type="match status" value="1"/>
</dbReference>
<keyword evidence="1" id="KW-1133">Transmembrane helix</keyword>
<feature type="transmembrane region" description="Helical" evidence="1">
    <location>
        <begin position="71"/>
        <end position="94"/>
    </location>
</feature>
<evidence type="ECO:0000256" key="1">
    <source>
        <dbReference type="SAM" id="Phobius"/>
    </source>
</evidence>